<sequence>MFQVTITGALGFDSFLVMRHGAGPLLSRNTSSKAKTVVGSSLSTSVEEMSLGYKYSKPRLDCYFCNDVVAPVDSTANRTLDQQCTVTRPRLSPIASALAVELLVGILHHPHGDTFFEECLRFLKEVEFGVQESSNRLHSPGNIWTIYAETASVFFKVLQSQTGLLTSNQLIKKMERLL</sequence>
<reference evidence="1 2" key="1">
    <citation type="submission" date="2022-01" db="EMBL/GenBank/DDBJ databases">
        <authorList>
            <person name="Xiong W."/>
            <person name="Schranz E."/>
        </authorList>
    </citation>
    <scope>NUCLEOTIDE SEQUENCE [LARGE SCALE GENOMIC DNA]</scope>
</reference>
<accession>A0AAU9PKM4</accession>
<name>A0AAU9PKM4_9ASTR</name>
<evidence type="ECO:0000313" key="2">
    <source>
        <dbReference type="Proteomes" id="UP001157418"/>
    </source>
</evidence>
<comment type="caution">
    <text evidence="1">The sequence shown here is derived from an EMBL/GenBank/DDBJ whole genome shotgun (WGS) entry which is preliminary data.</text>
</comment>
<dbReference type="Proteomes" id="UP001157418">
    <property type="component" value="Unassembled WGS sequence"/>
</dbReference>
<organism evidence="1 2">
    <name type="scientific">Lactuca virosa</name>
    <dbReference type="NCBI Taxonomy" id="75947"/>
    <lineage>
        <taxon>Eukaryota</taxon>
        <taxon>Viridiplantae</taxon>
        <taxon>Streptophyta</taxon>
        <taxon>Embryophyta</taxon>
        <taxon>Tracheophyta</taxon>
        <taxon>Spermatophyta</taxon>
        <taxon>Magnoliopsida</taxon>
        <taxon>eudicotyledons</taxon>
        <taxon>Gunneridae</taxon>
        <taxon>Pentapetalae</taxon>
        <taxon>asterids</taxon>
        <taxon>campanulids</taxon>
        <taxon>Asterales</taxon>
        <taxon>Asteraceae</taxon>
        <taxon>Cichorioideae</taxon>
        <taxon>Cichorieae</taxon>
        <taxon>Lactucinae</taxon>
        <taxon>Lactuca</taxon>
    </lineage>
</organism>
<evidence type="ECO:0000313" key="1">
    <source>
        <dbReference type="EMBL" id="CAH1450227.1"/>
    </source>
</evidence>
<evidence type="ECO:0008006" key="3">
    <source>
        <dbReference type="Google" id="ProtNLM"/>
    </source>
</evidence>
<dbReference type="AlphaFoldDB" id="A0AAU9PKM4"/>
<dbReference type="EMBL" id="CAKMRJ010005634">
    <property type="protein sequence ID" value="CAH1450227.1"/>
    <property type="molecule type" value="Genomic_DNA"/>
</dbReference>
<gene>
    <name evidence="1" type="ORF">LVIROSA_LOCUS35663</name>
</gene>
<dbReference type="Gene3D" id="3.40.50.720">
    <property type="entry name" value="NAD(P)-binding Rossmann-like Domain"/>
    <property type="match status" value="1"/>
</dbReference>
<protein>
    <recommendedName>
        <fullName evidence="3">RING-type E3 ubiquitin transferase</fullName>
    </recommendedName>
</protein>
<keyword evidence="2" id="KW-1185">Reference proteome</keyword>
<proteinExistence type="predicted"/>